<proteinExistence type="predicted"/>
<evidence type="ECO:0000313" key="1">
    <source>
        <dbReference type="EMBL" id="QPZ88391.1"/>
    </source>
</evidence>
<dbReference type="EMBL" id="MW023861">
    <property type="protein sequence ID" value="QPZ88391.1"/>
    <property type="molecule type" value="Viral_cRNA"/>
</dbReference>
<name>A0A7T3R0N1_9RHAB</name>
<organism evidence="1">
    <name type="scientific">Soybean thrips rhabdo-like virus 3</name>
    <dbReference type="NCBI Taxonomy" id="2796570"/>
    <lineage>
        <taxon>Viruses</taxon>
        <taxon>Riboviria</taxon>
        <taxon>Orthornavirae</taxon>
        <taxon>Negarnaviricota</taxon>
        <taxon>Haploviricotina</taxon>
        <taxon>Monjiviricetes</taxon>
        <taxon>Mononegavirales</taxon>
        <taxon>Rhabdoviridae</taxon>
    </lineage>
</organism>
<reference evidence="1" key="1">
    <citation type="journal article" date="2020" name="Viruses">
        <title>Soybean Thrips (Thysanoptera: Thripidae) Harbor Highly Diverse Populations of Arthropod, Fungal and Plant Viruses.</title>
        <authorList>
            <person name="Thekke-Veetil T."/>
            <person name="Lagos-Kutz D."/>
            <person name="McCoppin N.K."/>
            <person name="Hartman G.L."/>
            <person name="Ju H.K."/>
            <person name="Lim H.S."/>
            <person name="Domier L.L."/>
        </authorList>
    </citation>
    <scope>NUCLEOTIDE SEQUENCE</scope>
    <source>
        <strain evidence="1">STN1RV3</strain>
    </source>
</reference>
<sequence length="260" mass="29689">MAISRASGWWRDHLDPKVYECFVYISLQSSITRRNSSSEDVGSSWIQFLQKGVTTKIIQGLDLEDQAWDSVLDQMRVWFDSNLTIFQDENKSSLKMFGRLMMTSNHAKKGMDSLMADHKFVIFDSNGLTHSITFSLRLKFSVVPISACYSEGACDEDPISQESDFELSTTRVLITNPVWKIHDSKFVPLLTCYTGINPLNFWHIRNESSDFFEQESYSHPFNIQSPISTSSCDGSVCLWNEDDYGKEVNGIQVSERGRTL</sequence>
<protein>
    <submittedName>
        <fullName evidence="1">Uncharacterized protein</fullName>
    </submittedName>
</protein>
<accession>A0A7T3R0N1</accession>